<evidence type="ECO:0000256" key="1">
    <source>
        <dbReference type="SAM" id="MobiDB-lite"/>
    </source>
</evidence>
<dbReference type="InterPro" id="IPR025714">
    <property type="entry name" value="Methyltranfer_dom"/>
</dbReference>
<accession>A0A150GYB8</accession>
<evidence type="ECO:0000259" key="2">
    <source>
        <dbReference type="Pfam" id="PF13383"/>
    </source>
</evidence>
<feature type="region of interest" description="Disordered" evidence="1">
    <location>
        <begin position="283"/>
        <end position="325"/>
    </location>
</feature>
<organism evidence="3 4">
    <name type="scientific">Gonium pectorale</name>
    <name type="common">Green alga</name>
    <dbReference type="NCBI Taxonomy" id="33097"/>
    <lineage>
        <taxon>Eukaryota</taxon>
        <taxon>Viridiplantae</taxon>
        <taxon>Chlorophyta</taxon>
        <taxon>core chlorophytes</taxon>
        <taxon>Chlorophyceae</taxon>
        <taxon>CS clade</taxon>
        <taxon>Chlamydomonadales</taxon>
        <taxon>Volvocaceae</taxon>
        <taxon>Gonium</taxon>
    </lineage>
</organism>
<feature type="domain" description="Methyltransferase" evidence="2">
    <location>
        <begin position="8"/>
        <end position="211"/>
    </location>
</feature>
<sequence length="450" mass="50567">MERYALFKPFLTCPPDRPMVRVGPPPEEDGGKWLCSPASVKAPCTIISMGSRMDFSFEEAILNATSYRCRVATLDCTVTGRTIHWWQHTFHKLCVGSSAAAAASDSIVTYSQFVSSIGAQSVPILKIDIESSEWPTFAEWTESTPLLPEQISVELHYRRLHDWPAASFYGRGAFGVSDLALFFLHMANLGYGIISVEANPSCAECAEFTLLRVESLWPRRAGGWWGVSEQQAARWQWQQQGPAQGQEQGLALQEAHELLPQLGEKHNAEYEYDLMWERAHGEGLARGEGQAHAQGQTQEKTQGQEEVQDKVHDKGKGKVETQRKRKEKPDWVFVSSIGAQSVPILKIDIESSEWPTFAEWTESTPLLPEQISVELHYRRLHGLARRVVHPHSPAAVRPWPYTAHRYGVISVEANPSCPEGAEFTFLRVEARWPRHAGGRWEGTDRKAVGR</sequence>
<dbReference type="Proteomes" id="UP000075714">
    <property type="component" value="Unassembled WGS sequence"/>
</dbReference>
<evidence type="ECO:0000313" key="3">
    <source>
        <dbReference type="EMBL" id="KXZ54678.1"/>
    </source>
</evidence>
<dbReference type="Pfam" id="PF13383">
    <property type="entry name" value="Methyltransf_22"/>
    <property type="match status" value="1"/>
</dbReference>
<dbReference type="EMBL" id="LSYV01000005">
    <property type="protein sequence ID" value="KXZ54678.1"/>
    <property type="molecule type" value="Genomic_DNA"/>
</dbReference>
<reference evidence="4" key="1">
    <citation type="journal article" date="2016" name="Nat. Commun.">
        <title>The Gonium pectorale genome demonstrates co-option of cell cycle regulation during the evolution of multicellularity.</title>
        <authorList>
            <person name="Hanschen E.R."/>
            <person name="Marriage T.N."/>
            <person name="Ferris P.J."/>
            <person name="Hamaji T."/>
            <person name="Toyoda A."/>
            <person name="Fujiyama A."/>
            <person name="Neme R."/>
            <person name="Noguchi H."/>
            <person name="Minakuchi Y."/>
            <person name="Suzuki M."/>
            <person name="Kawai-Toyooka H."/>
            <person name="Smith D.R."/>
            <person name="Sparks H."/>
            <person name="Anderson J."/>
            <person name="Bakaric R."/>
            <person name="Luria V."/>
            <person name="Karger A."/>
            <person name="Kirschner M.W."/>
            <person name="Durand P.M."/>
            <person name="Michod R.E."/>
            <person name="Nozaki H."/>
            <person name="Olson B.J."/>
        </authorList>
    </citation>
    <scope>NUCLEOTIDE SEQUENCE [LARGE SCALE GENOMIC DNA]</scope>
    <source>
        <strain evidence="4">NIES-2863</strain>
    </source>
</reference>
<gene>
    <name evidence="3" type="ORF">GPECTOR_4g744</name>
</gene>
<feature type="compositionally biased region" description="Low complexity" evidence="1">
    <location>
        <begin position="294"/>
        <end position="305"/>
    </location>
</feature>
<name>A0A150GYB8_GONPE</name>
<dbReference type="InterPro" id="IPR026913">
    <property type="entry name" value="METTL24"/>
</dbReference>
<evidence type="ECO:0000313" key="4">
    <source>
        <dbReference type="Proteomes" id="UP000075714"/>
    </source>
</evidence>
<feature type="compositionally biased region" description="Basic and acidic residues" evidence="1">
    <location>
        <begin position="307"/>
        <end position="325"/>
    </location>
</feature>
<protein>
    <recommendedName>
        <fullName evidence="2">Methyltransferase domain-containing protein</fullName>
    </recommendedName>
</protein>
<keyword evidence="4" id="KW-1185">Reference proteome</keyword>
<dbReference type="PANTHER" id="PTHR32026">
    <property type="entry name" value="METHYLTRANSFERASE-LIKE PROTEIN 24"/>
    <property type="match status" value="1"/>
</dbReference>
<dbReference type="AlphaFoldDB" id="A0A150GYB8"/>
<dbReference type="PANTHER" id="PTHR32026:SF10">
    <property type="entry name" value="METHYLTRANSFERASE-LIKE PROTEIN 24-RELATED"/>
    <property type="match status" value="1"/>
</dbReference>
<dbReference type="OrthoDB" id="2015045at2759"/>
<comment type="caution">
    <text evidence="3">The sequence shown here is derived from an EMBL/GenBank/DDBJ whole genome shotgun (WGS) entry which is preliminary data.</text>
</comment>
<proteinExistence type="predicted"/>
<dbReference type="STRING" id="33097.A0A150GYB8"/>